<comment type="caution">
    <text evidence="2">The sequence shown here is derived from an EMBL/GenBank/DDBJ whole genome shotgun (WGS) entry which is preliminary data.</text>
</comment>
<dbReference type="Gene3D" id="3.30.310.130">
    <property type="entry name" value="Ubiquitin-related"/>
    <property type="match status" value="1"/>
</dbReference>
<evidence type="ECO:0000256" key="1">
    <source>
        <dbReference type="SAM" id="MobiDB-lite"/>
    </source>
</evidence>
<feature type="region of interest" description="Disordered" evidence="1">
    <location>
        <begin position="337"/>
        <end position="360"/>
    </location>
</feature>
<feature type="non-terminal residue" evidence="2">
    <location>
        <position position="1"/>
    </location>
</feature>
<name>A0A843V134_COLES</name>
<organism evidence="2 3">
    <name type="scientific">Colocasia esculenta</name>
    <name type="common">Wild taro</name>
    <name type="synonym">Arum esculentum</name>
    <dbReference type="NCBI Taxonomy" id="4460"/>
    <lineage>
        <taxon>Eukaryota</taxon>
        <taxon>Viridiplantae</taxon>
        <taxon>Streptophyta</taxon>
        <taxon>Embryophyta</taxon>
        <taxon>Tracheophyta</taxon>
        <taxon>Spermatophyta</taxon>
        <taxon>Magnoliopsida</taxon>
        <taxon>Liliopsida</taxon>
        <taxon>Araceae</taxon>
        <taxon>Aroideae</taxon>
        <taxon>Colocasieae</taxon>
        <taxon>Colocasia</taxon>
    </lineage>
</organism>
<dbReference type="PANTHER" id="PTHR33499">
    <property type="entry name" value="OS12G0282400 PROTEIN-RELATED"/>
    <property type="match status" value="1"/>
</dbReference>
<evidence type="ECO:0000313" key="3">
    <source>
        <dbReference type="Proteomes" id="UP000652761"/>
    </source>
</evidence>
<evidence type="ECO:0008006" key="4">
    <source>
        <dbReference type="Google" id="ProtNLM"/>
    </source>
</evidence>
<dbReference type="OrthoDB" id="694021at2759"/>
<dbReference type="PANTHER" id="PTHR33499:SF43">
    <property type="entry name" value="TRANSPOSASE, PTTA_EN_SPM, PLANT"/>
    <property type="match status" value="1"/>
</dbReference>
<accession>A0A843V134</accession>
<keyword evidence="3" id="KW-1185">Reference proteome</keyword>
<dbReference type="EMBL" id="NMUH01000985">
    <property type="protein sequence ID" value="MQL87540.1"/>
    <property type="molecule type" value="Genomic_DNA"/>
</dbReference>
<reference evidence="2" key="1">
    <citation type="submission" date="2017-07" db="EMBL/GenBank/DDBJ databases">
        <title>Taro Niue Genome Assembly and Annotation.</title>
        <authorList>
            <person name="Atibalentja N."/>
            <person name="Keating K."/>
            <person name="Fields C.J."/>
        </authorList>
    </citation>
    <scope>NUCLEOTIDE SEQUENCE</scope>
    <source>
        <strain evidence="2">Niue_2</strain>
        <tissue evidence="2">Leaf</tissue>
    </source>
</reference>
<evidence type="ECO:0000313" key="2">
    <source>
        <dbReference type="EMBL" id="MQL87540.1"/>
    </source>
</evidence>
<sequence length="480" mass="53926">MPLGVSCRPHRLLPPPLRSEWLLASDVRCGGPQQTPSSAGTCGWPLTLAQLSLPPRPVFSGRRCGVNRVGLPHCDAGSEQGGNKAVAASSKASSVSTIEQLKTSTGDPLGYVGVDIRGGHRSSSRDYWGSKRRPQTFALSFPSNTRNHWQLVVICNKGLDDMPFLMLLDSLHMGEQTRIENELKNFLKIAYEGKEIRTVADELKVIDLHVPKLTADWFSREEYEKFREDLQGKRIHIDARSTSTSKRKFDVPISLHDFVMKDLDQKWRSWKYDLRTKFFTPYQKAQQHFACSDTRVEDQWKNLVQIWSSEEFKQSSTSSSIASVGDAYEQVMGRDKTGRVRGIGTGPTPKSLWGSRSEQKLHQDNESLKEKIDDLEERMKKIESRGNNEDSLAGRRVRILNFSGEVVASGILMSDDNDNVVMGKKLGGEYYELDSMKDSSSTSSFPAVEVDQKTEGIEDLGADEIAKEIKNVKRQNNITH</sequence>
<gene>
    <name evidence="2" type="ORF">Taro_020087</name>
</gene>
<protein>
    <recommendedName>
        <fullName evidence="4">Transposase</fullName>
    </recommendedName>
</protein>
<proteinExistence type="predicted"/>
<dbReference type="Proteomes" id="UP000652761">
    <property type="component" value="Unassembled WGS sequence"/>
</dbReference>
<dbReference type="AlphaFoldDB" id="A0A843V134"/>